<reference evidence="2" key="2">
    <citation type="submission" date="2023-05" db="EMBL/GenBank/DDBJ databases">
        <authorList>
            <consortium name="Lawrence Berkeley National Laboratory"/>
            <person name="Steindorff A."/>
            <person name="Hensen N."/>
            <person name="Bonometti L."/>
            <person name="Westerberg I."/>
            <person name="Brannstrom I.O."/>
            <person name="Guillou S."/>
            <person name="Cros-Aarteil S."/>
            <person name="Calhoun S."/>
            <person name="Haridas S."/>
            <person name="Kuo A."/>
            <person name="Mondo S."/>
            <person name="Pangilinan J."/>
            <person name="Riley R."/>
            <person name="Labutti K."/>
            <person name="Andreopoulos B."/>
            <person name="Lipzen A."/>
            <person name="Chen C."/>
            <person name="Yanf M."/>
            <person name="Daum C."/>
            <person name="Ng V."/>
            <person name="Clum A."/>
            <person name="Ohm R."/>
            <person name="Martin F."/>
            <person name="Silar P."/>
            <person name="Natvig D."/>
            <person name="Lalanne C."/>
            <person name="Gautier V."/>
            <person name="Ament-Velasquez S.L."/>
            <person name="Kruys A."/>
            <person name="Hutchinson M.I."/>
            <person name="Powell A.J."/>
            <person name="Barry K."/>
            <person name="Miller A.N."/>
            <person name="Grigoriev I.V."/>
            <person name="Debuchy R."/>
            <person name="Gladieux P."/>
            <person name="Thoren M.H."/>
            <person name="Johannesson H."/>
        </authorList>
    </citation>
    <scope>NUCLEOTIDE SEQUENCE</scope>
    <source>
        <strain evidence="2">CBS 757.83</strain>
    </source>
</reference>
<name>A0AAN6QBG1_9PEZI</name>
<protein>
    <submittedName>
        <fullName evidence="2">Uncharacterized protein</fullName>
    </submittedName>
</protein>
<evidence type="ECO:0000256" key="1">
    <source>
        <dbReference type="SAM" id="MobiDB-lite"/>
    </source>
</evidence>
<gene>
    <name evidence="2" type="ORF">N658DRAFT_20551</name>
</gene>
<evidence type="ECO:0000313" key="2">
    <source>
        <dbReference type="EMBL" id="KAK4106476.1"/>
    </source>
</evidence>
<sequence>MDVGPDVGTGQAHVRFSPPRRVEIELLNHPLPGGKLSLLTPVAGSHRLSTGGEFATRPSEPLVLARRRLPGFHLNSQTPETTASATARPICIISTFLSSIGPSNKPMAQLEGSRGPKHPPGTWCPPLEEVTRSTRRPSADFRTTPTAPLPPPASKQNPGMSPRIFVAIHLLGELDGELLHVFVPRRVEAMWLCSTFLTEYDFKAHLFPPPPLERNPPHSHR</sequence>
<reference evidence="2" key="1">
    <citation type="journal article" date="2023" name="Mol. Phylogenet. Evol.">
        <title>Genome-scale phylogeny and comparative genomics of the fungal order Sordariales.</title>
        <authorList>
            <person name="Hensen N."/>
            <person name="Bonometti L."/>
            <person name="Westerberg I."/>
            <person name="Brannstrom I.O."/>
            <person name="Guillou S."/>
            <person name="Cros-Aarteil S."/>
            <person name="Calhoun S."/>
            <person name="Haridas S."/>
            <person name="Kuo A."/>
            <person name="Mondo S."/>
            <person name="Pangilinan J."/>
            <person name="Riley R."/>
            <person name="LaButti K."/>
            <person name="Andreopoulos B."/>
            <person name="Lipzen A."/>
            <person name="Chen C."/>
            <person name="Yan M."/>
            <person name="Daum C."/>
            <person name="Ng V."/>
            <person name="Clum A."/>
            <person name="Steindorff A."/>
            <person name="Ohm R.A."/>
            <person name="Martin F."/>
            <person name="Silar P."/>
            <person name="Natvig D.O."/>
            <person name="Lalanne C."/>
            <person name="Gautier V."/>
            <person name="Ament-Velasquez S.L."/>
            <person name="Kruys A."/>
            <person name="Hutchinson M.I."/>
            <person name="Powell A.J."/>
            <person name="Barry K."/>
            <person name="Miller A.N."/>
            <person name="Grigoriev I.V."/>
            <person name="Debuchy R."/>
            <person name="Gladieux P."/>
            <person name="Hiltunen Thoren M."/>
            <person name="Johannesson H."/>
        </authorList>
    </citation>
    <scope>NUCLEOTIDE SEQUENCE</scope>
    <source>
        <strain evidence="2">CBS 757.83</strain>
    </source>
</reference>
<accession>A0AAN6QBG1</accession>
<dbReference type="AlphaFoldDB" id="A0AAN6QBG1"/>
<organism evidence="2 3">
    <name type="scientific">Parathielavia hyrcaniae</name>
    <dbReference type="NCBI Taxonomy" id="113614"/>
    <lineage>
        <taxon>Eukaryota</taxon>
        <taxon>Fungi</taxon>
        <taxon>Dikarya</taxon>
        <taxon>Ascomycota</taxon>
        <taxon>Pezizomycotina</taxon>
        <taxon>Sordariomycetes</taxon>
        <taxon>Sordariomycetidae</taxon>
        <taxon>Sordariales</taxon>
        <taxon>Chaetomiaceae</taxon>
        <taxon>Parathielavia</taxon>
    </lineage>
</organism>
<proteinExistence type="predicted"/>
<comment type="caution">
    <text evidence="2">The sequence shown here is derived from an EMBL/GenBank/DDBJ whole genome shotgun (WGS) entry which is preliminary data.</text>
</comment>
<dbReference type="Proteomes" id="UP001305647">
    <property type="component" value="Unassembled WGS sequence"/>
</dbReference>
<feature type="region of interest" description="Disordered" evidence="1">
    <location>
        <begin position="105"/>
        <end position="158"/>
    </location>
</feature>
<keyword evidence="3" id="KW-1185">Reference proteome</keyword>
<evidence type="ECO:0000313" key="3">
    <source>
        <dbReference type="Proteomes" id="UP001305647"/>
    </source>
</evidence>
<dbReference type="EMBL" id="MU863624">
    <property type="protein sequence ID" value="KAK4106476.1"/>
    <property type="molecule type" value="Genomic_DNA"/>
</dbReference>